<name>A0A0E9XUY6_ANGAN</name>
<reference evidence="1" key="1">
    <citation type="submission" date="2014-11" db="EMBL/GenBank/DDBJ databases">
        <authorList>
            <person name="Amaro Gonzalez C."/>
        </authorList>
    </citation>
    <scope>NUCLEOTIDE SEQUENCE</scope>
</reference>
<accession>A0A0E9XUY6</accession>
<reference evidence="1" key="2">
    <citation type="journal article" date="2015" name="Fish Shellfish Immunol.">
        <title>Early steps in the European eel (Anguilla anguilla)-Vibrio vulnificus interaction in the gills: Role of the RtxA13 toxin.</title>
        <authorList>
            <person name="Callol A."/>
            <person name="Pajuelo D."/>
            <person name="Ebbesson L."/>
            <person name="Teles M."/>
            <person name="MacKenzie S."/>
            <person name="Amaro C."/>
        </authorList>
    </citation>
    <scope>NUCLEOTIDE SEQUENCE</scope>
</reference>
<protein>
    <submittedName>
        <fullName evidence="1">Uncharacterized protein</fullName>
    </submittedName>
</protein>
<sequence length="103" mass="11610">MRWAEVSIKILLHQEGGDYFLWPDITGSTKIFTGLIGWLQGGHVEKHTAPMSADLRIQGLVVPASRDTAVDYRILSMPTVDCWLFQYRSVLQGNLSHLMLPTL</sequence>
<proteinExistence type="predicted"/>
<dbReference type="AlphaFoldDB" id="A0A0E9XUY6"/>
<organism evidence="1">
    <name type="scientific">Anguilla anguilla</name>
    <name type="common">European freshwater eel</name>
    <name type="synonym">Muraena anguilla</name>
    <dbReference type="NCBI Taxonomy" id="7936"/>
    <lineage>
        <taxon>Eukaryota</taxon>
        <taxon>Metazoa</taxon>
        <taxon>Chordata</taxon>
        <taxon>Craniata</taxon>
        <taxon>Vertebrata</taxon>
        <taxon>Euteleostomi</taxon>
        <taxon>Actinopterygii</taxon>
        <taxon>Neopterygii</taxon>
        <taxon>Teleostei</taxon>
        <taxon>Anguilliformes</taxon>
        <taxon>Anguillidae</taxon>
        <taxon>Anguilla</taxon>
    </lineage>
</organism>
<dbReference type="EMBL" id="GBXM01003079">
    <property type="protein sequence ID" value="JAI05499.1"/>
    <property type="molecule type" value="Transcribed_RNA"/>
</dbReference>
<evidence type="ECO:0000313" key="1">
    <source>
        <dbReference type="EMBL" id="JAI05499.1"/>
    </source>
</evidence>